<name>A0AAD5TIR2_9FUNG</name>
<feature type="coiled-coil region" evidence="1">
    <location>
        <begin position="65"/>
        <end position="99"/>
    </location>
</feature>
<dbReference type="EMBL" id="JADGJQ010000047">
    <property type="protein sequence ID" value="KAJ3175863.1"/>
    <property type="molecule type" value="Genomic_DNA"/>
</dbReference>
<proteinExistence type="predicted"/>
<reference evidence="2" key="1">
    <citation type="submission" date="2020-05" db="EMBL/GenBank/DDBJ databases">
        <title>Phylogenomic resolution of chytrid fungi.</title>
        <authorList>
            <person name="Stajich J.E."/>
            <person name="Amses K."/>
            <person name="Simmons R."/>
            <person name="Seto K."/>
            <person name="Myers J."/>
            <person name="Bonds A."/>
            <person name="Quandt C.A."/>
            <person name="Barry K."/>
            <person name="Liu P."/>
            <person name="Grigoriev I."/>
            <person name="Longcore J.E."/>
            <person name="James T.Y."/>
        </authorList>
    </citation>
    <scope>NUCLEOTIDE SEQUENCE</scope>
    <source>
        <strain evidence="2">JEL0379</strain>
    </source>
</reference>
<evidence type="ECO:0000313" key="2">
    <source>
        <dbReference type="EMBL" id="KAJ3175863.1"/>
    </source>
</evidence>
<evidence type="ECO:0000256" key="1">
    <source>
        <dbReference type="SAM" id="Coils"/>
    </source>
</evidence>
<dbReference type="AlphaFoldDB" id="A0AAD5TIR2"/>
<keyword evidence="1" id="KW-0175">Coiled coil</keyword>
<protein>
    <submittedName>
        <fullName evidence="2">Uncharacterized protein</fullName>
    </submittedName>
</protein>
<keyword evidence="3" id="KW-1185">Reference proteome</keyword>
<dbReference type="Proteomes" id="UP001212152">
    <property type="component" value="Unassembled WGS sequence"/>
</dbReference>
<accession>A0AAD5TIR2</accession>
<evidence type="ECO:0000313" key="3">
    <source>
        <dbReference type="Proteomes" id="UP001212152"/>
    </source>
</evidence>
<comment type="caution">
    <text evidence="2">The sequence shown here is derived from an EMBL/GenBank/DDBJ whole genome shotgun (WGS) entry which is preliminary data.</text>
</comment>
<organism evidence="2 3">
    <name type="scientific">Geranomyces variabilis</name>
    <dbReference type="NCBI Taxonomy" id="109894"/>
    <lineage>
        <taxon>Eukaryota</taxon>
        <taxon>Fungi</taxon>
        <taxon>Fungi incertae sedis</taxon>
        <taxon>Chytridiomycota</taxon>
        <taxon>Chytridiomycota incertae sedis</taxon>
        <taxon>Chytridiomycetes</taxon>
        <taxon>Spizellomycetales</taxon>
        <taxon>Powellomycetaceae</taxon>
        <taxon>Geranomyces</taxon>
    </lineage>
</organism>
<sequence length="259" mass="30137">MSNSKLLTQRNWLRKRIAALAEDASDEGIKKKLQRLSDRALKMDEKGTSDYSEFLDVIYNNQDRIDTLENELLLLRRDYETLKEENTQLKMNADQAQDSALRRKIAINVEYELKLDYLRISSSDDIEELKYASGPYRGQFNPRSVTHLQLRRAKKLAQRNAPVADFERVRTDWFGATDTNLREALFIDAMSALKDEFTNAAHPIEYDGKYMTVEVARQLISNMRLLETDDPELRSVAREYADKLQAIRDATGEKNFLFR</sequence>
<gene>
    <name evidence="2" type="ORF">HDU87_005691</name>
</gene>